<evidence type="ECO:0000259" key="1">
    <source>
        <dbReference type="Pfam" id="PF12728"/>
    </source>
</evidence>
<dbReference type="Pfam" id="PF12728">
    <property type="entry name" value="HTH_17"/>
    <property type="match status" value="1"/>
</dbReference>
<dbReference type="InterPro" id="IPR041657">
    <property type="entry name" value="HTH_17"/>
</dbReference>
<accession>A0ABT9QJB5</accession>
<organism evidence="2 3">
    <name type="scientific">Streptosporangium lutulentum</name>
    <dbReference type="NCBI Taxonomy" id="1461250"/>
    <lineage>
        <taxon>Bacteria</taxon>
        <taxon>Bacillati</taxon>
        <taxon>Actinomycetota</taxon>
        <taxon>Actinomycetes</taxon>
        <taxon>Streptosporangiales</taxon>
        <taxon>Streptosporangiaceae</taxon>
        <taxon>Streptosporangium</taxon>
    </lineage>
</organism>
<comment type="caution">
    <text evidence="2">The sequence shown here is derived from an EMBL/GenBank/DDBJ whole genome shotgun (WGS) entry which is preliminary data.</text>
</comment>
<dbReference type="EMBL" id="JAUSQU010000001">
    <property type="protein sequence ID" value="MDP9846855.1"/>
    <property type="molecule type" value="Genomic_DNA"/>
</dbReference>
<dbReference type="InterPro" id="IPR010093">
    <property type="entry name" value="SinI_DNA-bd"/>
</dbReference>
<feature type="domain" description="Helix-turn-helix" evidence="1">
    <location>
        <begin position="88"/>
        <end position="141"/>
    </location>
</feature>
<sequence>MGDTSLAAADARTFLPGEDPQTRAAIVDLVEELRKRGRSVADYPALLTGPDGSPRLPLPTQVYQALLQVAEALSKGLAVTVAPQHMTMSTYEAAELLGISRPTLVKLLESGEIPYQRATDRPGAHRRVKLQDVIAFKERRRTERRRLLDELTAESVGAGMYDKPANEF</sequence>
<proteinExistence type="predicted"/>
<evidence type="ECO:0000313" key="2">
    <source>
        <dbReference type="EMBL" id="MDP9846855.1"/>
    </source>
</evidence>
<reference evidence="2 3" key="1">
    <citation type="submission" date="2023-07" db="EMBL/GenBank/DDBJ databases">
        <title>Sequencing the genomes of 1000 actinobacteria strains.</title>
        <authorList>
            <person name="Klenk H.-P."/>
        </authorList>
    </citation>
    <scope>NUCLEOTIDE SEQUENCE [LARGE SCALE GENOMIC DNA]</scope>
    <source>
        <strain evidence="2 3">DSM 46740</strain>
    </source>
</reference>
<dbReference type="SUPFAM" id="SSF46955">
    <property type="entry name" value="Putative DNA-binding domain"/>
    <property type="match status" value="1"/>
</dbReference>
<protein>
    <submittedName>
        <fullName evidence="2">Excisionase family DNA binding protein</fullName>
    </submittedName>
</protein>
<gene>
    <name evidence="2" type="ORF">J2853_006066</name>
</gene>
<name>A0ABT9QJB5_9ACTN</name>
<dbReference type="RefSeq" id="WP_307563676.1">
    <property type="nucleotide sequence ID" value="NZ_JAUSQU010000001.1"/>
</dbReference>
<dbReference type="InterPro" id="IPR036388">
    <property type="entry name" value="WH-like_DNA-bd_sf"/>
</dbReference>
<dbReference type="InterPro" id="IPR009061">
    <property type="entry name" value="DNA-bd_dom_put_sf"/>
</dbReference>
<dbReference type="Proteomes" id="UP001225356">
    <property type="component" value="Unassembled WGS sequence"/>
</dbReference>
<dbReference type="NCBIfam" id="TIGR01764">
    <property type="entry name" value="excise"/>
    <property type="match status" value="1"/>
</dbReference>
<evidence type="ECO:0000313" key="3">
    <source>
        <dbReference type="Proteomes" id="UP001225356"/>
    </source>
</evidence>
<keyword evidence="3" id="KW-1185">Reference proteome</keyword>
<dbReference type="Gene3D" id="1.10.10.10">
    <property type="entry name" value="Winged helix-like DNA-binding domain superfamily/Winged helix DNA-binding domain"/>
    <property type="match status" value="1"/>
</dbReference>